<gene>
    <name evidence="1" type="ORF">O6H91_04G024300</name>
</gene>
<evidence type="ECO:0000313" key="2">
    <source>
        <dbReference type="Proteomes" id="UP001162992"/>
    </source>
</evidence>
<organism evidence="1 2">
    <name type="scientific">Diphasiastrum complanatum</name>
    <name type="common">Issler's clubmoss</name>
    <name type="synonym">Lycopodium complanatum</name>
    <dbReference type="NCBI Taxonomy" id="34168"/>
    <lineage>
        <taxon>Eukaryota</taxon>
        <taxon>Viridiplantae</taxon>
        <taxon>Streptophyta</taxon>
        <taxon>Embryophyta</taxon>
        <taxon>Tracheophyta</taxon>
        <taxon>Lycopodiopsida</taxon>
        <taxon>Lycopodiales</taxon>
        <taxon>Lycopodiaceae</taxon>
        <taxon>Lycopodioideae</taxon>
        <taxon>Diphasiastrum</taxon>
    </lineage>
</organism>
<protein>
    <submittedName>
        <fullName evidence="1">Uncharacterized protein</fullName>
    </submittedName>
</protein>
<accession>A0ACC2DUZ8</accession>
<dbReference type="EMBL" id="CM055095">
    <property type="protein sequence ID" value="KAJ7558078.1"/>
    <property type="molecule type" value="Genomic_DNA"/>
</dbReference>
<reference evidence="2" key="1">
    <citation type="journal article" date="2024" name="Proc. Natl. Acad. Sci. U.S.A.">
        <title>Extraordinary preservation of gene collinearity over three hundred million years revealed in homosporous lycophytes.</title>
        <authorList>
            <person name="Li C."/>
            <person name="Wickell D."/>
            <person name="Kuo L.Y."/>
            <person name="Chen X."/>
            <person name="Nie B."/>
            <person name="Liao X."/>
            <person name="Peng D."/>
            <person name="Ji J."/>
            <person name="Jenkins J."/>
            <person name="Williams M."/>
            <person name="Shu S."/>
            <person name="Plott C."/>
            <person name="Barry K."/>
            <person name="Rajasekar S."/>
            <person name="Grimwood J."/>
            <person name="Han X."/>
            <person name="Sun S."/>
            <person name="Hou Z."/>
            <person name="He W."/>
            <person name="Dai G."/>
            <person name="Sun C."/>
            <person name="Schmutz J."/>
            <person name="Leebens-Mack J.H."/>
            <person name="Li F.W."/>
            <person name="Wang L."/>
        </authorList>
    </citation>
    <scope>NUCLEOTIDE SEQUENCE [LARGE SCALE GENOMIC DNA]</scope>
    <source>
        <strain evidence="2">cv. PW_Plant_1</strain>
    </source>
</reference>
<dbReference type="Proteomes" id="UP001162992">
    <property type="component" value="Chromosome 4"/>
</dbReference>
<evidence type="ECO:0000313" key="1">
    <source>
        <dbReference type="EMBL" id="KAJ7558078.1"/>
    </source>
</evidence>
<sequence>MAGEASSRFYISAEAEARPPTPLPPAIPSPSPQIVPFPFTSMLPQRPLWQISSSQSTFPQDSKLILNVVSTAPLLSLQSPDTVSNPFNRSPISESLTFQDTPAFSAAAVQSPVMYSQPSVFSQEVENASDRASDVLSGRTDSADTHPVSKRDEIAEHMQPSGSQIAEHDVKNAAHLLSFGAKIAEPQTLQEKSDSVANIGGTHRKSDISTGAAAQQFYPAQLASHEQVMADGMLFMETLTKFHEALGTHLRLPQIGGKDLDLQLLYREVTAHGGVRQVIKERKWKDIVATFGLPTRIPYPAYVLRKLYTSLLHHFEQVYFFGAQGQLVPPPDFLPTPSPAPSSLAYDVFTYPPSEDSEPANKRKRRKKLDSASVPGADPAATVGNVVTGAIEGKFEHGYFVTMMVGAEKLKGVLYHVPSTIDARQFAVIPELLTNTNVPFTRPSLKVFPRQGKQPRRKREIRRKDPNAPRPFKTGYNFFYIEQRQRLKALYPDKERELSKVIGGIWNRLSEEERRPYLESGQRDKERYTKESFEYNEKMKLLANLKGNDFEDSKGAVQEHTEVEKKMAQDPDFDYATVMYHSMEDRVVDISGFNLPQEQPLNSQMSGRSAGQKLMNYHQDHATDTQNDDVQKVKLLPNLNGDYFEAPKEDVCEPTKIERKMEHDPPELNYATATDCVSMERDVDMSGFNLPQEQLLNAQLCGQSELLNYNQKYVTHSQNDDFQKVKLLTNLNEDNFEAPKNASWEHTEIGEKASRHPNQNYATAAHLVLLNRDVDTTSFDLPQEQLKNNQLSGQFAVQELVIHDQKQATDSQKYDFQKVKLLVNLKGDNFEAPKDAVCGQTKVERQTSQYLDLNHATATYPVSRDRDLAASGLNILQEQLSNNQLFGQSPAQELMTYDQEQAVDSENDDNLKQKAEYEENRISNQALSSQVNVHTVVGESLRHGDSAVSNITRLELDDTASVAKIKEGMDVSDGALAYQFSCDFTSPQEEVCINQIFNEYVKQEAVNYDQVNAIHGALEQDEPQDRSFLNVADTSQTYAIFVAAEKMDLTHNVLPDMPRTPEVVVQDEYDVEEHEAKVVQEVDANENRHHASLDEVAVVSGPNNSHEQLGMDRGFSESTSDKLDNDQEQSYAADDNTSEQRGQHQDMGKSDQEHFTALEEFVRVENVEHGLTVTAQPVDEVSDH</sequence>
<name>A0ACC2DUZ8_DIPCM</name>
<keyword evidence="2" id="KW-1185">Reference proteome</keyword>
<comment type="caution">
    <text evidence="1">The sequence shown here is derived from an EMBL/GenBank/DDBJ whole genome shotgun (WGS) entry which is preliminary data.</text>
</comment>
<proteinExistence type="predicted"/>